<feature type="domain" description="Reverse transcriptase RNase H-like" evidence="11">
    <location>
        <begin position="1090"/>
        <end position="1193"/>
    </location>
</feature>
<dbReference type="GO" id="GO:0003964">
    <property type="term" value="F:RNA-directed DNA polymerase activity"/>
    <property type="evidence" value="ECO:0007669"/>
    <property type="project" value="UniProtKB-KW"/>
</dbReference>
<keyword evidence="7 13" id="KW-0695">RNA-directed DNA polymerase</keyword>
<dbReference type="InterPro" id="IPR041373">
    <property type="entry name" value="RT_RNaseH"/>
</dbReference>
<gene>
    <name evidence="13" type="ORF">Tco_1057555</name>
</gene>
<feature type="region of interest" description="Disordered" evidence="8">
    <location>
        <begin position="395"/>
        <end position="414"/>
    </location>
</feature>
<feature type="region of interest" description="Disordered" evidence="8">
    <location>
        <begin position="704"/>
        <end position="723"/>
    </location>
</feature>
<evidence type="ECO:0000256" key="1">
    <source>
        <dbReference type="ARBA" id="ARBA00012493"/>
    </source>
</evidence>
<feature type="compositionally biased region" description="Low complexity" evidence="8">
    <location>
        <begin position="705"/>
        <end position="723"/>
    </location>
</feature>
<dbReference type="Gene3D" id="2.40.70.10">
    <property type="entry name" value="Acid Proteases"/>
    <property type="match status" value="1"/>
</dbReference>
<evidence type="ECO:0000259" key="10">
    <source>
        <dbReference type="Pfam" id="PF03732"/>
    </source>
</evidence>
<feature type="compositionally biased region" description="Low complexity" evidence="8">
    <location>
        <begin position="395"/>
        <end position="404"/>
    </location>
</feature>
<dbReference type="EC" id="2.7.7.49" evidence="1"/>
<dbReference type="Gene3D" id="3.10.10.10">
    <property type="entry name" value="HIV Type 1 Reverse Transcriptase, subunit A, domain 1"/>
    <property type="match status" value="1"/>
</dbReference>
<feature type="compositionally biased region" description="Pro residues" evidence="8">
    <location>
        <begin position="432"/>
        <end position="441"/>
    </location>
</feature>
<evidence type="ECO:0000259" key="11">
    <source>
        <dbReference type="Pfam" id="PF17917"/>
    </source>
</evidence>
<name>A0ABQ5H7U0_9ASTR</name>
<dbReference type="Gene3D" id="3.30.70.270">
    <property type="match status" value="1"/>
</dbReference>
<dbReference type="InterPro" id="IPR021109">
    <property type="entry name" value="Peptidase_aspartic_dom_sf"/>
</dbReference>
<reference evidence="13" key="2">
    <citation type="submission" date="2022-01" db="EMBL/GenBank/DDBJ databases">
        <authorList>
            <person name="Yamashiro T."/>
            <person name="Shiraishi A."/>
            <person name="Satake H."/>
            <person name="Nakayama K."/>
        </authorList>
    </citation>
    <scope>NUCLEOTIDE SEQUENCE</scope>
</reference>
<keyword evidence="6" id="KW-0378">Hydrolase</keyword>
<keyword evidence="5" id="KW-0255">Endonuclease</keyword>
<dbReference type="PANTHER" id="PTHR37984">
    <property type="entry name" value="PROTEIN CBG26694"/>
    <property type="match status" value="1"/>
</dbReference>
<keyword evidence="2" id="KW-0808">Transferase</keyword>
<evidence type="ECO:0000256" key="3">
    <source>
        <dbReference type="ARBA" id="ARBA00022695"/>
    </source>
</evidence>
<evidence type="ECO:0000256" key="4">
    <source>
        <dbReference type="ARBA" id="ARBA00022722"/>
    </source>
</evidence>
<evidence type="ECO:0000256" key="2">
    <source>
        <dbReference type="ARBA" id="ARBA00022679"/>
    </source>
</evidence>
<evidence type="ECO:0000256" key="6">
    <source>
        <dbReference type="ARBA" id="ARBA00022801"/>
    </source>
</evidence>
<dbReference type="CDD" id="cd01647">
    <property type="entry name" value="RT_LTR"/>
    <property type="match status" value="1"/>
</dbReference>
<keyword evidence="14" id="KW-1185">Reference proteome</keyword>
<dbReference type="Pfam" id="PF17921">
    <property type="entry name" value="Integrase_H2C2"/>
    <property type="match status" value="1"/>
</dbReference>
<accession>A0ABQ5H7U0</accession>
<dbReference type="InterPro" id="IPR043128">
    <property type="entry name" value="Rev_trsase/Diguanyl_cyclase"/>
</dbReference>
<dbReference type="Pfam" id="PF17917">
    <property type="entry name" value="RT_RNaseH"/>
    <property type="match status" value="1"/>
</dbReference>
<dbReference type="SUPFAM" id="SSF56672">
    <property type="entry name" value="DNA/RNA polymerases"/>
    <property type="match status" value="1"/>
</dbReference>
<dbReference type="InterPro" id="IPR005162">
    <property type="entry name" value="Retrotrans_gag_dom"/>
</dbReference>
<feature type="compositionally biased region" description="Basic and acidic residues" evidence="8">
    <location>
        <begin position="442"/>
        <end position="455"/>
    </location>
</feature>
<keyword evidence="4" id="KW-0540">Nuclease</keyword>
<feature type="compositionally biased region" description="Polar residues" evidence="8">
    <location>
        <begin position="456"/>
        <end position="465"/>
    </location>
</feature>
<evidence type="ECO:0000259" key="12">
    <source>
        <dbReference type="Pfam" id="PF17921"/>
    </source>
</evidence>
<feature type="compositionally biased region" description="Pro residues" evidence="8">
    <location>
        <begin position="1"/>
        <end position="20"/>
    </location>
</feature>
<feature type="region of interest" description="Disordered" evidence="8">
    <location>
        <begin position="1"/>
        <end position="30"/>
    </location>
</feature>
<feature type="region of interest" description="Disordered" evidence="8">
    <location>
        <begin position="234"/>
        <end position="258"/>
    </location>
</feature>
<reference evidence="13" key="1">
    <citation type="journal article" date="2022" name="Int. J. Mol. Sci.">
        <title>Draft Genome of Tanacetum Coccineum: Genomic Comparison of Closely Related Tanacetum-Family Plants.</title>
        <authorList>
            <person name="Yamashiro T."/>
            <person name="Shiraishi A."/>
            <person name="Nakayama K."/>
            <person name="Satake H."/>
        </authorList>
    </citation>
    <scope>NUCLEOTIDE SEQUENCE</scope>
</reference>
<dbReference type="EMBL" id="BQNB010019241">
    <property type="protein sequence ID" value="GJT83213.1"/>
    <property type="molecule type" value="Genomic_DNA"/>
</dbReference>
<keyword evidence="3" id="KW-0548">Nucleotidyltransferase</keyword>
<dbReference type="Pfam" id="PF03732">
    <property type="entry name" value="Retrotrans_gag"/>
    <property type="match status" value="1"/>
</dbReference>
<dbReference type="InterPro" id="IPR041588">
    <property type="entry name" value="Integrase_H2C2"/>
</dbReference>
<evidence type="ECO:0000256" key="5">
    <source>
        <dbReference type="ARBA" id="ARBA00022759"/>
    </source>
</evidence>
<dbReference type="CDD" id="cd09274">
    <property type="entry name" value="RNase_HI_RT_Ty3"/>
    <property type="match status" value="1"/>
</dbReference>
<dbReference type="Pfam" id="PF00078">
    <property type="entry name" value="RVT_1"/>
    <property type="match status" value="1"/>
</dbReference>
<evidence type="ECO:0000256" key="7">
    <source>
        <dbReference type="ARBA" id="ARBA00022918"/>
    </source>
</evidence>
<dbReference type="Proteomes" id="UP001151760">
    <property type="component" value="Unassembled WGS sequence"/>
</dbReference>
<evidence type="ECO:0000259" key="9">
    <source>
        <dbReference type="Pfam" id="PF00078"/>
    </source>
</evidence>
<evidence type="ECO:0000313" key="14">
    <source>
        <dbReference type="Proteomes" id="UP001151760"/>
    </source>
</evidence>
<comment type="caution">
    <text evidence="13">The sequence shown here is derived from an EMBL/GenBank/DDBJ whole genome shotgun (WGS) entry which is preliminary data.</text>
</comment>
<dbReference type="InterPro" id="IPR050951">
    <property type="entry name" value="Retrovirus_Pol_polyprotein"/>
</dbReference>
<dbReference type="Gene3D" id="1.10.340.70">
    <property type="match status" value="1"/>
</dbReference>
<organism evidence="13 14">
    <name type="scientific">Tanacetum coccineum</name>
    <dbReference type="NCBI Taxonomy" id="301880"/>
    <lineage>
        <taxon>Eukaryota</taxon>
        <taxon>Viridiplantae</taxon>
        <taxon>Streptophyta</taxon>
        <taxon>Embryophyta</taxon>
        <taxon>Tracheophyta</taxon>
        <taxon>Spermatophyta</taxon>
        <taxon>Magnoliopsida</taxon>
        <taxon>eudicotyledons</taxon>
        <taxon>Gunneridae</taxon>
        <taxon>Pentapetalae</taxon>
        <taxon>asterids</taxon>
        <taxon>campanulids</taxon>
        <taxon>Asterales</taxon>
        <taxon>Asteraceae</taxon>
        <taxon>Asteroideae</taxon>
        <taxon>Anthemideae</taxon>
        <taxon>Anthemidinae</taxon>
        <taxon>Tanacetum</taxon>
    </lineage>
</organism>
<feature type="compositionally biased region" description="Polar residues" evidence="8">
    <location>
        <begin position="247"/>
        <end position="257"/>
    </location>
</feature>
<feature type="domain" description="Reverse transcriptase" evidence="9">
    <location>
        <begin position="918"/>
        <end position="1007"/>
    </location>
</feature>
<sequence>MGPPPAGAPPPNNIGPPPVVRPNGQAPRSMEELCQPSIDGRGRPIAPIPIQATDFGLCHHMIQQVQNTCQFHGSPDDDANRHIDKFLEITQHMKQNGVFDDALHLSLFPYFLTHHAIVWYDRLPRNSIHSFDDMMRKFLSKYLPPSMVTKLRNEITKFEQKPHESLFEVWEHYKLSIDRYPNHKMILVTQIDTFYNGLTLSHRDTINAAVGGTFMQKTPEECYKLIENMTAHHNHWDTSETQDETSRNISSTTSTESPKVVRQLELMNKNFVEMMRQIQSVKSVNPKCETCGGPHSFTECPAADGYTQEAAYATSGNNNYQAPNLQAPNYQAQVGPSNELTSYMKSNEATLRAMQTQMTNMKTKLRNEFKSTIDARTNKIENQNNQIMNILTNMQNQNSSGSGSLPSNTVANPRGDVKAITTRSGVAYNGPTIPPTPSPPPKEVERETEATKDKVQNTSLGSTAHVQPPVVQDPISEPEVAPKPKPKPLHFDISFTDALLHMPKFASTFKSLLSNKEKLFELANTPLNENCSAVLLKKLPEKLGDPGKFLIPCDFPELDECLALADLGASINLMPLSVWKQLSLPELTSTRMTLELADRSVAHPKGVAEDVFVKVGKFYFLADFVVVDYDVDPRVPLILGRPFLRTARALIDVYGEELTLRVDDEAITFKVGQTSRYSRSYETVNQVNVIDVACEEYAQEVLGFSDSSSSGNPTPSDPIIASSSPSFTPFEGGDFILEEIETFLRTPEELSNLDGDYYDTEGDILYLENLLNEDPSPTLPPLKNDELKQVDVIMTKPSIEEPPKLKLKDLPSHVEYSFLEGTDKLPVIISKELKEEEKAALLKILMEDDFKPAVQHQRRVNPKIHEVIKKEVIKLLDAGLIYPISDSPWVSPVHCVPKKGGMTVVENEDNELIPTRLVTGWRVCIDYRKLNDATRKNHFPLSFMDQMLERLAGNEYYYFLDGFSGYFQIPIDPQDKEKTTFTCPYGTFAYRRMPFGLCNAPSTFQRIEVDRAKVDVIAKLLHSTSVKGVQSFLGHVGFYRRFIQDFSKIARPMTHLLEKETPFVFSKECIEAFNILKKKLTEAPILVAPDWDLPFEIMCDASDYAVGAVLGQRKTKHFQPIHYASKTMTDAQAHYTTTEKELLAVVYAFEKFWPYLVLSKTIVYTDHSALKYLLAKQDAKPRLLRWILLLQEFDVIIRDKKGAENLAADHLSRLENPHQGDLEKKEITKTFPLETLGMISSHNDSSTPWFADIANYHAGNFVVKGMSSQQKKKFFKDVKHYFWDDPYLFKICADQVIRRCVHGQEAVDILTACHNGPTGGHHGANYTTKKVFDSGFYWPTIYRDAHDMVKSCDSCQRQGKILQKYEMPQNAIQVCEIFDVWGIDFIGPTVGENRASWSNKLDDALWAFCIAFKTPIWCTPYKLVYGKACHLPIELEHKAYWALKHCNFDLKTAGDHRKVQMNELNELRDQAYENSLIYKEKTKKIHDSKIKNRVFNVGDRVLLFNSRLKIFSGKLKTRWTGPFTVAQVFPYGTIELSQTNGPNFKVNGHRLKHYFGGDIPQMVVPDLQTFPMDH</sequence>
<feature type="region of interest" description="Disordered" evidence="8">
    <location>
        <begin position="425"/>
        <end position="470"/>
    </location>
</feature>
<proteinExistence type="predicted"/>
<protein>
    <recommendedName>
        <fullName evidence="1">RNA-directed DNA polymerase</fullName>
        <ecNumber evidence="1">2.7.7.49</ecNumber>
    </recommendedName>
</protein>
<feature type="domain" description="Retrotransposon gag" evidence="10">
    <location>
        <begin position="107"/>
        <end position="199"/>
    </location>
</feature>
<dbReference type="InterPro" id="IPR043502">
    <property type="entry name" value="DNA/RNA_pol_sf"/>
</dbReference>
<evidence type="ECO:0000256" key="8">
    <source>
        <dbReference type="SAM" id="MobiDB-lite"/>
    </source>
</evidence>
<feature type="domain" description="Integrase zinc-binding" evidence="12">
    <location>
        <begin position="1306"/>
        <end position="1358"/>
    </location>
</feature>
<dbReference type="CDD" id="cd00303">
    <property type="entry name" value="retropepsin_like"/>
    <property type="match status" value="1"/>
</dbReference>
<evidence type="ECO:0000313" key="13">
    <source>
        <dbReference type="EMBL" id="GJT83213.1"/>
    </source>
</evidence>
<dbReference type="InterPro" id="IPR000477">
    <property type="entry name" value="RT_dom"/>
</dbReference>
<dbReference type="PANTHER" id="PTHR37984:SF5">
    <property type="entry name" value="PROTEIN NYNRIN-LIKE"/>
    <property type="match status" value="1"/>
</dbReference>